<feature type="region of interest" description="Disordered" evidence="1">
    <location>
        <begin position="400"/>
        <end position="436"/>
    </location>
</feature>
<evidence type="ECO:0000313" key="2">
    <source>
        <dbReference type="EMBL" id="PMD15371.1"/>
    </source>
</evidence>
<dbReference type="Proteomes" id="UP000235672">
    <property type="component" value="Unassembled WGS sequence"/>
</dbReference>
<keyword evidence="3" id="KW-1185">Reference proteome</keyword>
<feature type="compositionally biased region" description="Polar residues" evidence="1">
    <location>
        <begin position="401"/>
        <end position="413"/>
    </location>
</feature>
<organism evidence="2 3">
    <name type="scientific">Hyaloscypha hepaticicola</name>
    <dbReference type="NCBI Taxonomy" id="2082293"/>
    <lineage>
        <taxon>Eukaryota</taxon>
        <taxon>Fungi</taxon>
        <taxon>Dikarya</taxon>
        <taxon>Ascomycota</taxon>
        <taxon>Pezizomycotina</taxon>
        <taxon>Leotiomycetes</taxon>
        <taxon>Helotiales</taxon>
        <taxon>Hyaloscyphaceae</taxon>
        <taxon>Hyaloscypha</taxon>
    </lineage>
</organism>
<evidence type="ECO:0000313" key="3">
    <source>
        <dbReference type="Proteomes" id="UP000235672"/>
    </source>
</evidence>
<feature type="compositionally biased region" description="Basic and acidic residues" evidence="1">
    <location>
        <begin position="30"/>
        <end position="41"/>
    </location>
</feature>
<accession>A0A2J6PMV6</accession>
<feature type="region of interest" description="Disordered" evidence="1">
    <location>
        <begin position="1"/>
        <end position="87"/>
    </location>
</feature>
<gene>
    <name evidence="2" type="ORF">NA56DRAFT_709790</name>
</gene>
<reference evidence="2 3" key="1">
    <citation type="submission" date="2016-05" db="EMBL/GenBank/DDBJ databases">
        <title>A degradative enzymes factory behind the ericoid mycorrhizal symbiosis.</title>
        <authorList>
            <consortium name="DOE Joint Genome Institute"/>
            <person name="Martino E."/>
            <person name="Morin E."/>
            <person name="Grelet G."/>
            <person name="Kuo A."/>
            <person name="Kohler A."/>
            <person name="Daghino S."/>
            <person name="Barry K."/>
            <person name="Choi C."/>
            <person name="Cichocki N."/>
            <person name="Clum A."/>
            <person name="Copeland A."/>
            <person name="Hainaut M."/>
            <person name="Haridas S."/>
            <person name="Labutti K."/>
            <person name="Lindquist E."/>
            <person name="Lipzen A."/>
            <person name="Khouja H.-R."/>
            <person name="Murat C."/>
            <person name="Ohm R."/>
            <person name="Olson A."/>
            <person name="Spatafora J."/>
            <person name="Veneault-Fourrey C."/>
            <person name="Henrissat B."/>
            <person name="Grigoriev I."/>
            <person name="Martin F."/>
            <person name="Perotto S."/>
        </authorList>
    </citation>
    <scope>NUCLEOTIDE SEQUENCE [LARGE SCALE GENOMIC DNA]</scope>
    <source>
        <strain evidence="2 3">UAMH 7357</strain>
    </source>
</reference>
<dbReference type="AlphaFoldDB" id="A0A2J6PMV6"/>
<sequence length="454" mass="49800">MNGIHFQRSPKSMREASTKTIPCSSNVSSDGRKECRDEKSSEGIGPSSQLQFVRSRSHERATIIQRPPEAVAGPANGGGGERKEERGLLARAASERANERTGQGGFGFGWGAWGMGNGPLPVLGEKRPRRTSSTALHCNGAGRYGCQYQYQYQYGGTAHKIVLVTFMMRMVQLKPRLEFATFVPYACQSGSLARARSSSPDLAEISIWFLAVTVHGRPKGQSRPSASSTQRILKMIIIFYRRLPTATLAIIHQITALEVGANGRAERSTVIQRLWERLNLINCSWKSQHGVLPLKTRLILEFAASELCNVLSSSLPPSHQVPTSLSNAPSSSTPRIQKHPILILYLVSCSLTYSPFPPYKPVSFPFNLSFHFTINTAQSSHATLNTHLLLPHLPNAEPPSLSLSPTSFKSPFQTHGGGPTSNPLRPCQSPNPRSSNLVLGLTFTKRVVHRIRDS</sequence>
<feature type="compositionally biased region" description="Polar residues" evidence="1">
    <location>
        <begin position="420"/>
        <end position="436"/>
    </location>
</feature>
<evidence type="ECO:0000256" key="1">
    <source>
        <dbReference type="SAM" id="MobiDB-lite"/>
    </source>
</evidence>
<protein>
    <submittedName>
        <fullName evidence="2">Uncharacterized protein</fullName>
    </submittedName>
</protein>
<dbReference type="EMBL" id="KZ613513">
    <property type="protein sequence ID" value="PMD15371.1"/>
    <property type="molecule type" value="Genomic_DNA"/>
</dbReference>
<proteinExistence type="predicted"/>
<name>A0A2J6PMV6_9HELO</name>
<feature type="compositionally biased region" description="Polar residues" evidence="1">
    <location>
        <begin position="18"/>
        <end position="29"/>
    </location>
</feature>